<gene>
    <name evidence="1" type="ORF">BSU04_10995</name>
</gene>
<evidence type="ECO:0008006" key="3">
    <source>
        <dbReference type="Google" id="ProtNLM"/>
    </source>
</evidence>
<dbReference type="RefSeq" id="WP_144021186.1">
    <property type="nucleotide sequence ID" value="NZ_MTHB01000057.1"/>
</dbReference>
<accession>A0A226X672</accession>
<protein>
    <recommendedName>
        <fullName evidence="3">HNH endonuclease</fullName>
    </recommendedName>
</protein>
<organism evidence="1 2">
    <name type="scientific">Caballeronia sordidicola</name>
    <name type="common">Burkholderia sordidicola</name>
    <dbReference type="NCBI Taxonomy" id="196367"/>
    <lineage>
        <taxon>Bacteria</taxon>
        <taxon>Pseudomonadati</taxon>
        <taxon>Pseudomonadota</taxon>
        <taxon>Betaproteobacteria</taxon>
        <taxon>Burkholderiales</taxon>
        <taxon>Burkholderiaceae</taxon>
        <taxon>Caballeronia</taxon>
    </lineage>
</organism>
<proteinExistence type="predicted"/>
<evidence type="ECO:0000313" key="2">
    <source>
        <dbReference type="Proteomes" id="UP000214720"/>
    </source>
</evidence>
<comment type="caution">
    <text evidence="1">The sequence shown here is derived from an EMBL/GenBank/DDBJ whole genome shotgun (WGS) entry which is preliminary data.</text>
</comment>
<name>A0A226X672_CABSO</name>
<dbReference type="OrthoDB" id="7473837at2"/>
<dbReference type="EMBL" id="MTHB01000057">
    <property type="protein sequence ID" value="OXC78649.1"/>
    <property type="molecule type" value="Genomic_DNA"/>
</dbReference>
<sequence>MARTCIICGLAAGSAEHVFPAALGGRRKNKAIYCDQHNNAYSGLVSHLSMQLEAFNALVGVRPDRRNEPKSATGIDQATGLPISYSIGIATFNEPRLVAEVDNNNGTKTRHMRFPNRAAVEKYVAERQAAGETVILGPELPAQLLHGDIRFDTNFGGPDGLRAIAYILQTYFAQYFGDLARTNVVAALKQYTLGEDGDSFVWWDFDIPKDYPSNRYEFGHRIVVGVDPSTGKIFGRMSLFSTLNFAAELGFVEAVADRPLRAFVVDIDPLAEHPPNDIFEQQLHAQMLVPAKPHDRIDGLRDTIHSGEAAASLGLLIGRMQDHVARRTAINLVERLTKCAADGRPLDGLFAELSGELSQRAFNLLLHVVDAFASQPGAAPFADAIRKLVETDPKSVNGLSPQASAALSIAQTALITKLKEEFQRGSLTAERAHELIASGPGAHVVGEAVLMPLVQRL</sequence>
<evidence type="ECO:0000313" key="1">
    <source>
        <dbReference type="EMBL" id="OXC78649.1"/>
    </source>
</evidence>
<dbReference type="Proteomes" id="UP000214720">
    <property type="component" value="Unassembled WGS sequence"/>
</dbReference>
<reference evidence="2" key="1">
    <citation type="submission" date="2017-01" db="EMBL/GenBank/DDBJ databases">
        <title>Genome Analysis of Deinococcus marmoris KOPRI26562.</title>
        <authorList>
            <person name="Kim J.H."/>
            <person name="Oh H.-M."/>
        </authorList>
    </citation>
    <scope>NUCLEOTIDE SEQUENCE [LARGE SCALE GENOMIC DNA]</scope>
    <source>
        <strain evidence="2">PAMC 26633</strain>
    </source>
</reference>
<dbReference type="AlphaFoldDB" id="A0A226X672"/>